<protein>
    <submittedName>
        <fullName evidence="6">Uncharacterized protein</fullName>
    </submittedName>
</protein>
<dbReference type="GO" id="GO:0016705">
    <property type="term" value="F:oxidoreductase activity, acting on paired donors, with incorporation or reduction of molecular oxygen"/>
    <property type="evidence" value="ECO:0007669"/>
    <property type="project" value="InterPro"/>
</dbReference>
<dbReference type="InterPro" id="IPR050651">
    <property type="entry name" value="Plant_Cytochrome_P450_Monoox"/>
</dbReference>
<accession>A0AAD6L6Y4</accession>
<evidence type="ECO:0000256" key="1">
    <source>
        <dbReference type="ARBA" id="ARBA00022617"/>
    </source>
</evidence>
<dbReference type="PANTHER" id="PTHR47947:SF8">
    <property type="entry name" value="CYTOCHROME P450 82C4-LIKE"/>
    <property type="match status" value="1"/>
</dbReference>
<reference evidence="6 7" key="1">
    <citation type="journal article" date="2023" name="Int. J. Mol. Sci.">
        <title>De Novo Assembly and Annotation of 11 Diverse Shrub Willow (Salix) Genomes Reveals Novel Gene Organization in Sex-Linked Regions.</title>
        <authorList>
            <person name="Hyden B."/>
            <person name="Feng K."/>
            <person name="Yates T.B."/>
            <person name="Jawdy S."/>
            <person name="Cereghino C."/>
            <person name="Smart L.B."/>
            <person name="Muchero W."/>
        </authorList>
    </citation>
    <scope>NUCLEOTIDE SEQUENCE [LARGE SCALE GENOMIC DNA]</scope>
    <source>
        <tissue evidence="6">Shoot tip</tissue>
    </source>
</reference>
<comment type="caution">
    <text evidence="6">The sequence shown here is derived from an EMBL/GenBank/DDBJ whole genome shotgun (WGS) entry which is preliminary data.</text>
</comment>
<evidence type="ECO:0000313" key="7">
    <source>
        <dbReference type="Proteomes" id="UP001162972"/>
    </source>
</evidence>
<dbReference type="GO" id="GO:0005506">
    <property type="term" value="F:iron ion binding"/>
    <property type="evidence" value="ECO:0007669"/>
    <property type="project" value="InterPro"/>
</dbReference>
<proteinExistence type="predicted"/>
<sequence length="131" mass="15287">MIELRPNNRLEMLKHVRDIKTKLLLKDLHGISIKNGWHVVVEMKEKFGNLTMNIIVRMLAWKRYFGSDTNGMRSRGDFKGLGDFFYLLGLFSVSDVVPFHDWLDYVKGYVGKMKGTTMEIDSVFSSWVKDH</sequence>
<dbReference type="GO" id="GO:0004497">
    <property type="term" value="F:monooxygenase activity"/>
    <property type="evidence" value="ECO:0007669"/>
    <property type="project" value="UniProtKB-KW"/>
</dbReference>
<keyword evidence="4" id="KW-0408">Iron</keyword>
<gene>
    <name evidence="6" type="ORF">OIU84_000425</name>
</gene>
<evidence type="ECO:0000256" key="2">
    <source>
        <dbReference type="ARBA" id="ARBA00022723"/>
    </source>
</evidence>
<keyword evidence="3" id="KW-0560">Oxidoreductase</keyword>
<dbReference type="Proteomes" id="UP001162972">
    <property type="component" value="Chromosome 18"/>
</dbReference>
<dbReference type="PANTHER" id="PTHR47947">
    <property type="entry name" value="CYTOCHROME P450 82C3-RELATED"/>
    <property type="match status" value="1"/>
</dbReference>
<keyword evidence="7" id="KW-1185">Reference proteome</keyword>
<dbReference type="SUPFAM" id="SSF48264">
    <property type="entry name" value="Cytochrome P450"/>
    <property type="match status" value="1"/>
</dbReference>
<evidence type="ECO:0000313" key="6">
    <source>
        <dbReference type="EMBL" id="KAJ6435217.1"/>
    </source>
</evidence>
<evidence type="ECO:0000256" key="3">
    <source>
        <dbReference type="ARBA" id="ARBA00023002"/>
    </source>
</evidence>
<dbReference type="GO" id="GO:0020037">
    <property type="term" value="F:heme binding"/>
    <property type="evidence" value="ECO:0007669"/>
    <property type="project" value="InterPro"/>
</dbReference>
<dbReference type="GO" id="GO:0046246">
    <property type="term" value="P:terpene biosynthetic process"/>
    <property type="evidence" value="ECO:0007669"/>
    <property type="project" value="TreeGrafter"/>
</dbReference>
<evidence type="ECO:0000256" key="5">
    <source>
        <dbReference type="ARBA" id="ARBA00023033"/>
    </source>
</evidence>
<evidence type="ECO:0000256" key="4">
    <source>
        <dbReference type="ARBA" id="ARBA00023004"/>
    </source>
</evidence>
<keyword evidence="2" id="KW-0479">Metal-binding</keyword>
<organism evidence="6 7">
    <name type="scientific">Salix udensis</name>
    <dbReference type="NCBI Taxonomy" id="889485"/>
    <lineage>
        <taxon>Eukaryota</taxon>
        <taxon>Viridiplantae</taxon>
        <taxon>Streptophyta</taxon>
        <taxon>Embryophyta</taxon>
        <taxon>Tracheophyta</taxon>
        <taxon>Spermatophyta</taxon>
        <taxon>Magnoliopsida</taxon>
        <taxon>eudicotyledons</taxon>
        <taxon>Gunneridae</taxon>
        <taxon>Pentapetalae</taxon>
        <taxon>rosids</taxon>
        <taxon>fabids</taxon>
        <taxon>Malpighiales</taxon>
        <taxon>Salicaceae</taxon>
        <taxon>Saliceae</taxon>
        <taxon>Salix</taxon>
    </lineage>
</organism>
<dbReference type="EMBL" id="JAPFFJ010000001">
    <property type="protein sequence ID" value="KAJ6435217.1"/>
    <property type="molecule type" value="Genomic_DNA"/>
</dbReference>
<dbReference type="InterPro" id="IPR036396">
    <property type="entry name" value="Cyt_P450_sf"/>
</dbReference>
<keyword evidence="5" id="KW-0503">Monooxygenase</keyword>
<name>A0AAD6L6Y4_9ROSI</name>
<keyword evidence="1" id="KW-0349">Heme</keyword>
<dbReference type="AlphaFoldDB" id="A0AAD6L6Y4"/>